<feature type="repeat" description="WD" evidence="3">
    <location>
        <begin position="119"/>
        <end position="160"/>
    </location>
</feature>
<evidence type="ECO:0000313" key="6">
    <source>
        <dbReference type="Proteomes" id="UP000095009"/>
    </source>
</evidence>
<dbReference type="SMART" id="SM00320">
    <property type="entry name" value="WD40"/>
    <property type="match status" value="7"/>
</dbReference>
<evidence type="ECO:0000256" key="4">
    <source>
        <dbReference type="SAM" id="MobiDB-lite"/>
    </source>
</evidence>
<dbReference type="InterPro" id="IPR019775">
    <property type="entry name" value="WD40_repeat_CS"/>
</dbReference>
<feature type="compositionally biased region" description="Polar residues" evidence="4">
    <location>
        <begin position="713"/>
        <end position="773"/>
    </location>
</feature>
<dbReference type="PROSITE" id="PS00678">
    <property type="entry name" value="WD_REPEATS_1"/>
    <property type="match status" value="1"/>
</dbReference>
<keyword evidence="2" id="KW-0677">Repeat</keyword>
<accession>A0A1E3PLP3</accession>
<feature type="region of interest" description="Disordered" evidence="4">
    <location>
        <begin position="945"/>
        <end position="977"/>
    </location>
</feature>
<dbReference type="OrthoDB" id="2421129at2759"/>
<keyword evidence="6" id="KW-1185">Reference proteome</keyword>
<feature type="compositionally biased region" description="Polar residues" evidence="4">
    <location>
        <begin position="348"/>
        <end position="366"/>
    </location>
</feature>
<proteinExistence type="predicted"/>
<feature type="repeat" description="WD" evidence="3">
    <location>
        <begin position="264"/>
        <end position="305"/>
    </location>
</feature>
<feature type="region of interest" description="Disordered" evidence="4">
    <location>
        <begin position="474"/>
        <end position="498"/>
    </location>
</feature>
<organism evidence="5 6">
    <name type="scientific">Nadsonia fulvescens var. elongata DSM 6958</name>
    <dbReference type="NCBI Taxonomy" id="857566"/>
    <lineage>
        <taxon>Eukaryota</taxon>
        <taxon>Fungi</taxon>
        <taxon>Dikarya</taxon>
        <taxon>Ascomycota</taxon>
        <taxon>Saccharomycotina</taxon>
        <taxon>Dipodascomycetes</taxon>
        <taxon>Dipodascales</taxon>
        <taxon>Dipodascales incertae sedis</taxon>
        <taxon>Nadsonia</taxon>
    </lineage>
</organism>
<sequence>MSRKTSRRLVYTLSSPSASSHGHILGINSLSLDPTRFESDSPNSGVGTLYTAGRDGVVTGWGLDHLDLSNYADETREFDDISLASYSGGIDDYISSQRKAATANSKINTQSANPYRVYKQLHSNWVNDIALTNNYQSLLSCSNDLSVKLWNPRNSSEAPITIGRHRDYVKCVSSPGQNTTWAASGGFDGRIIIWDIAQMKGEKLVIDVGEDGKNARGSIYSLATVNGSLSNGSQTNIVAAGGPEAIVKLWDLRTTNPQKPICEFIGHDDNIRSLLISNDGDLVLSASSDSTIKLWSIRGSKILNTFNMHDEAVWSLYSNHPELKCFYSADRSGLVVKTDLRVSEETNTQGGTISFNGNENDKLNSSNDDDEVQGISTVIANEHQGISSLLAYGDTIWVTTLKCHVNGWKNIDSRVFVKFKEQLKQEGQLSKIGDDNSHIISQFNQISIDDALEYSDNGSNIPIINVSSNLPNSKPVTIISPPKKTESKLSSNEGSDVSSLEKATKTHFLSLDGGVCLDFNSNQNKQQSSRAEFYPNDHHEEVLEDEEEFIIDPLFHNPVLTLEGQVGLIKHRSLPDRRHVLTLDSAGKVQLWDLISCKPLEYFDTDEIDEIYNELVIRQQADKNFVDFSTPSWCQVSTRSGRLFVTLEENSCFAAEIYVDELPDSEQQSLREQFPNLTMVQDQKINLGKWVIKNLLSPFVEFILKNDGHFPTGNSTSDRGSLSSPIGLNNHSASLNNSKPLASSTQVDQSKTLSTSGQSNGNENSSTTPTASNGFKKFKFSLGKKDKKTNENSNTNTNSSSRDSGNSAVKPNSSVENETLGSVLRAIRTYDLAQSKDQSVESSLRTIPDEVPLFDIPNNIFLLVTEMSPLLGGSTDLYRAKRKHLQRDAKILEEILPAWIGNLLFKNEFVEKASDKIFFCLKPYVHELKGDKTLMILSQRTKLPDLVGSDSNSNDDKKPQNNSTSDQNTNKNFDPPRLSAQRNLRVRKIQHYVIEKFAKTIPEISTGQPVEEWMVLTCQGQILSPRMNLGMVKTKLWKSSDDMVLMYRRKDEIFE</sequence>
<dbReference type="InterPro" id="IPR001680">
    <property type="entry name" value="WD40_rpt"/>
</dbReference>
<dbReference type="Gene3D" id="2.130.10.10">
    <property type="entry name" value="YVTN repeat-like/Quinoprotein amine dehydrogenase"/>
    <property type="match status" value="2"/>
</dbReference>
<evidence type="ECO:0000256" key="1">
    <source>
        <dbReference type="ARBA" id="ARBA00022574"/>
    </source>
</evidence>
<dbReference type="InterPro" id="IPR015943">
    <property type="entry name" value="WD40/YVTN_repeat-like_dom_sf"/>
</dbReference>
<dbReference type="EMBL" id="KV454408">
    <property type="protein sequence ID" value="ODQ66210.1"/>
    <property type="molecule type" value="Genomic_DNA"/>
</dbReference>
<gene>
    <name evidence="5" type="ORF">NADFUDRAFT_82109</name>
</gene>
<feature type="compositionally biased region" description="Polar residues" evidence="4">
    <location>
        <begin position="488"/>
        <end position="498"/>
    </location>
</feature>
<dbReference type="GO" id="GO:0043130">
    <property type="term" value="F:ubiquitin binding"/>
    <property type="evidence" value="ECO:0007669"/>
    <property type="project" value="TreeGrafter"/>
</dbReference>
<dbReference type="InterPro" id="IPR021772">
    <property type="entry name" value="WDR48/Bun107"/>
</dbReference>
<dbReference type="InterPro" id="IPR036322">
    <property type="entry name" value="WD40_repeat_dom_sf"/>
</dbReference>
<feature type="region of interest" description="Disordered" evidence="4">
    <location>
        <begin position="348"/>
        <end position="368"/>
    </location>
</feature>
<dbReference type="SUPFAM" id="SSF50978">
    <property type="entry name" value="WD40 repeat-like"/>
    <property type="match status" value="1"/>
</dbReference>
<dbReference type="PANTHER" id="PTHR19862">
    <property type="entry name" value="WD REPEAT-CONTAINING PROTEIN 48"/>
    <property type="match status" value="1"/>
</dbReference>
<evidence type="ECO:0000256" key="3">
    <source>
        <dbReference type="PROSITE-ProRule" id="PRU00221"/>
    </source>
</evidence>
<evidence type="ECO:0000256" key="2">
    <source>
        <dbReference type="ARBA" id="ARBA00022737"/>
    </source>
</evidence>
<feature type="compositionally biased region" description="Low complexity" evidence="4">
    <location>
        <begin position="791"/>
        <end position="807"/>
    </location>
</feature>
<dbReference type="PROSITE" id="PS50082">
    <property type="entry name" value="WD_REPEATS_2"/>
    <property type="match status" value="2"/>
</dbReference>
<evidence type="ECO:0000313" key="5">
    <source>
        <dbReference type="EMBL" id="ODQ66210.1"/>
    </source>
</evidence>
<reference evidence="5 6" key="1">
    <citation type="journal article" date="2016" name="Proc. Natl. Acad. Sci. U.S.A.">
        <title>Comparative genomics of biotechnologically important yeasts.</title>
        <authorList>
            <person name="Riley R."/>
            <person name="Haridas S."/>
            <person name="Wolfe K.H."/>
            <person name="Lopes M.R."/>
            <person name="Hittinger C.T."/>
            <person name="Goeker M."/>
            <person name="Salamov A.A."/>
            <person name="Wisecaver J.H."/>
            <person name="Long T.M."/>
            <person name="Calvey C.H."/>
            <person name="Aerts A.L."/>
            <person name="Barry K.W."/>
            <person name="Choi C."/>
            <person name="Clum A."/>
            <person name="Coughlan A.Y."/>
            <person name="Deshpande S."/>
            <person name="Douglass A.P."/>
            <person name="Hanson S.J."/>
            <person name="Klenk H.-P."/>
            <person name="LaButti K.M."/>
            <person name="Lapidus A."/>
            <person name="Lindquist E.A."/>
            <person name="Lipzen A.M."/>
            <person name="Meier-Kolthoff J.P."/>
            <person name="Ohm R.A."/>
            <person name="Otillar R.P."/>
            <person name="Pangilinan J.L."/>
            <person name="Peng Y."/>
            <person name="Rokas A."/>
            <person name="Rosa C.A."/>
            <person name="Scheuner C."/>
            <person name="Sibirny A.A."/>
            <person name="Slot J.C."/>
            <person name="Stielow J.B."/>
            <person name="Sun H."/>
            <person name="Kurtzman C.P."/>
            <person name="Blackwell M."/>
            <person name="Grigoriev I.V."/>
            <person name="Jeffries T.W."/>
        </authorList>
    </citation>
    <scope>NUCLEOTIDE SEQUENCE [LARGE SCALE GENOMIC DNA]</scope>
    <source>
        <strain evidence="5 6">DSM 6958</strain>
    </source>
</reference>
<dbReference type="PANTHER" id="PTHR19862:SF14">
    <property type="entry name" value="WD REPEAT-CONTAINING PROTEIN 48"/>
    <property type="match status" value="1"/>
</dbReference>
<protein>
    <submittedName>
        <fullName evidence="5">WD40 repeat-like protein</fullName>
    </submittedName>
</protein>
<keyword evidence="1 3" id="KW-0853">WD repeat</keyword>
<dbReference type="PROSITE" id="PS50294">
    <property type="entry name" value="WD_REPEATS_REGION"/>
    <property type="match status" value="1"/>
</dbReference>
<dbReference type="AlphaFoldDB" id="A0A1E3PLP3"/>
<dbReference type="Proteomes" id="UP000095009">
    <property type="component" value="Unassembled WGS sequence"/>
</dbReference>
<feature type="region of interest" description="Disordered" evidence="4">
    <location>
        <begin position="713"/>
        <end position="815"/>
    </location>
</feature>
<name>A0A1E3PLP3_9ASCO</name>
<dbReference type="Pfam" id="PF00400">
    <property type="entry name" value="WD40"/>
    <property type="match status" value="3"/>
</dbReference>
<dbReference type="STRING" id="857566.A0A1E3PLP3"/>
<feature type="compositionally biased region" description="Polar residues" evidence="4">
    <location>
        <begin position="960"/>
        <end position="972"/>
    </location>
</feature>
<dbReference type="InterPro" id="IPR051246">
    <property type="entry name" value="WDR48"/>
</dbReference>
<dbReference type="Pfam" id="PF11816">
    <property type="entry name" value="DUF3337"/>
    <property type="match status" value="1"/>
</dbReference>
<dbReference type="GO" id="GO:0000724">
    <property type="term" value="P:double-strand break repair via homologous recombination"/>
    <property type="evidence" value="ECO:0007669"/>
    <property type="project" value="TreeGrafter"/>
</dbReference>